<dbReference type="Proteomes" id="UP000002791">
    <property type="component" value="Chromosome"/>
</dbReference>
<dbReference type="PRINTS" id="PR00080">
    <property type="entry name" value="SDRFAMILY"/>
</dbReference>
<dbReference type="HOGENOM" id="CLU_010194_2_1_11"/>
<dbReference type="Pfam" id="PF00106">
    <property type="entry name" value="adh_short"/>
    <property type="match status" value="1"/>
</dbReference>
<dbReference type="CDD" id="cd05233">
    <property type="entry name" value="SDR_c"/>
    <property type="match status" value="1"/>
</dbReference>
<evidence type="ECO:0000313" key="4">
    <source>
        <dbReference type="EMBL" id="EHR61928.1"/>
    </source>
</evidence>
<keyword evidence="5" id="KW-1185">Reference proteome</keyword>
<keyword evidence="2" id="KW-0560">Oxidoreductase</keyword>
<dbReference type="eggNOG" id="COG0300">
    <property type="taxonomic scope" value="Bacteria"/>
</dbReference>
<dbReference type="PROSITE" id="PS00061">
    <property type="entry name" value="ADH_SHORT"/>
    <property type="match status" value="1"/>
</dbReference>
<protein>
    <recommendedName>
        <fullName evidence="6">Short-chain alcohol dehydrogenase</fullName>
    </recommendedName>
</protein>
<evidence type="ECO:0000256" key="1">
    <source>
        <dbReference type="ARBA" id="ARBA00006484"/>
    </source>
</evidence>
<dbReference type="EMBL" id="CM001440">
    <property type="protein sequence ID" value="EHR61928.1"/>
    <property type="molecule type" value="Genomic_DNA"/>
</dbReference>
<evidence type="ECO:0000313" key="5">
    <source>
        <dbReference type="Proteomes" id="UP000002791"/>
    </source>
</evidence>
<dbReference type="InterPro" id="IPR020904">
    <property type="entry name" value="Sc_DH/Rdtase_CS"/>
</dbReference>
<dbReference type="InterPro" id="IPR036291">
    <property type="entry name" value="NAD(P)-bd_dom_sf"/>
</dbReference>
<sequence>MIGPGTRVLVTGGSSGIGAATVEAFTARGCRVVAVGRDARALDDVARCTGATPHVADLADPQTVTLLVEEVGEVDVLVAAAGLGWAGHVTDMAADELDALVRVNVLAPMRLTRAVLPGMVRRRRGHLVFVSSIAGHMAVEHEAVYSATKAAVNVLAASVRHEVADHGVGVSVVVPGVVDTPFFARRGVPYTRRLPRPVPASAVAAGIVRAVDRGRTEVFVPRWLRLPARLRGAAPGLTDALQRRFG</sequence>
<reference evidence="4 5" key="1">
    <citation type="submission" date="2011-11" db="EMBL/GenBank/DDBJ databases">
        <title>The Noncontiguous Finished sequence of Saccharomonospora cyanea NA-134.</title>
        <authorList>
            <consortium name="US DOE Joint Genome Institute"/>
            <person name="Lucas S."/>
            <person name="Han J."/>
            <person name="Lapidus A."/>
            <person name="Cheng J.-F."/>
            <person name="Goodwin L."/>
            <person name="Pitluck S."/>
            <person name="Peters L."/>
            <person name="Ovchinnikova G."/>
            <person name="Lu M."/>
            <person name="Detter J.C."/>
            <person name="Han C."/>
            <person name="Tapia R."/>
            <person name="Land M."/>
            <person name="Hauser L."/>
            <person name="Kyrpides N."/>
            <person name="Ivanova N."/>
            <person name="Pagani I."/>
            <person name="Brambilla E.-M."/>
            <person name="Klenk H.-P."/>
            <person name="Woyke T."/>
        </authorList>
    </citation>
    <scope>NUCLEOTIDE SEQUENCE [LARGE SCALE GENOMIC DNA]</scope>
    <source>
        <strain evidence="4 5">NA-134</strain>
    </source>
</reference>
<dbReference type="PANTHER" id="PTHR44196">
    <property type="entry name" value="DEHYDROGENASE/REDUCTASE SDR FAMILY MEMBER 7B"/>
    <property type="match status" value="1"/>
</dbReference>
<dbReference type="AlphaFoldDB" id="H5XKT3"/>
<gene>
    <name evidence="4" type="ORF">SaccyDRAFT_3089</name>
</gene>
<organism evidence="4 5">
    <name type="scientific">Saccharomonospora cyanea NA-134</name>
    <dbReference type="NCBI Taxonomy" id="882082"/>
    <lineage>
        <taxon>Bacteria</taxon>
        <taxon>Bacillati</taxon>
        <taxon>Actinomycetota</taxon>
        <taxon>Actinomycetes</taxon>
        <taxon>Pseudonocardiales</taxon>
        <taxon>Pseudonocardiaceae</taxon>
        <taxon>Saccharomonospora</taxon>
    </lineage>
</organism>
<dbReference type="STRING" id="882082.SaccyDRAFT_3089"/>
<dbReference type="Gene3D" id="3.40.50.720">
    <property type="entry name" value="NAD(P)-binding Rossmann-like Domain"/>
    <property type="match status" value="1"/>
</dbReference>
<dbReference type="RefSeq" id="WP_005457349.1">
    <property type="nucleotide sequence ID" value="NZ_CM001440.1"/>
</dbReference>
<proteinExistence type="inferred from homology"/>
<evidence type="ECO:0000256" key="2">
    <source>
        <dbReference type="ARBA" id="ARBA00023002"/>
    </source>
</evidence>
<dbReference type="SUPFAM" id="SSF51735">
    <property type="entry name" value="NAD(P)-binding Rossmann-fold domains"/>
    <property type="match status" value="1"/>
</dbReference>
<dbReference type="PRINTS" id="PR00081">
    <property type="entry name" value="GDHRDH"/>
</dbReference>
<dbReference type="GO" id="GO:0016020">
    <property type="term" value="C:membrane"/>
    <property type="evidence" value="ECO:0007669"/>
    <property type="project" value="TreeGrafter"/>
</dbReference>
<name>H5XKT3_9PSEU</name>
<accession>H5XKT3</accession>
<dbReference type="PANTHER" id="PTHR44196:SF1">
    <property type="entry name" value="DEHYDROGENASE_REDUCTASE SDR FAMILY MEMBER 7B"/>
    <property type="match status" value="1"/>
</dbReference>
<dbReference type="OrthoDB" id="5178125at2"/>
<evidence type="ECO:0000256" key="3">
    <source>
        <dbReference type="RuleBase" id="RU000363"/>
    </source>
</evidence>
<dbReference type="InterPro" id="IPR002347">
    <property type="entry name" value="SDR_fam"/>
</dbReference>
<evidence type="ECO:0008006" key="6">
    <source>
        <dbReference type="Google" id="ProtNLM"/>
    </source>
</evidence>
<dbReference type="GO" id="GO:0016491">
    <property type="term" value="F:oxidoreductase activity"/>
    <property type="evidence" value="ECO:0007669"/>
    <property type="project" value="UniProtKB-KW"/>
</dbReference>
<comment type="similarity">
    <text evidence="1 3">Belongs to the short-chain dehydrogenases/reductases (SDR) family.</text>
</comment>